<dbReference type="EMBL" id="PFBV01000005">
    <property type="protein sequence ID" value="PIT88055.1"/>
    <property type="molecule type" value="Genomic_DNA"/>
</dbReference>
<accession>A0A2M6W5R3</accession>
<comment type="caution">
    <text evidence="2">The sequence shown here is derived from an EMBL/GenBank/DDBJ whole genome shotgun (WGS) entry which is preliminary data.</text>
</comment>
<name>A0A2M6W5R3_9BACT</name>
<protein>
    <submittedName>
        <fullName evidence="2">Uncharacterized protein</fullName>
    </submittedName>
</protein>
<reference evidence="3" key="1">
    <citation type="submission" date="2017-09" db="EMBL/GenBank/DDBJ databases">
        <title>Depth-based differentiation of microbial function through sediment-hosted aquifers and enrichment of novel symbionts in the deep terrestrial subsurface.</title>
        <authorList>
            <person name="Probst A.J."/>
            <person name="Ladd B."/>
            <person name="Jarett J.K."/>
            <person name="Geller-Mcgrath D.E."/>
            <person name="Sieber C.M.K."/>
            <person name="Emerson J.B."/>
            <person name="Anantharaman K."/>
            <person name="Thomas B.C."/>
            <person name="Malmstrom R."/>
            <person name="Stieglmeier M."/>
            <person name="Klingl A."/>
            <person name="Woyke T."/>
            <person name="Ryan C.M."/>
            <person name="Banfield J.F."/>
        </authorList>
    </citation>
    <scope>NUCLEOTIDE SEQUENCE [LARGE SCALE GENOMIC DNA]</scope>
</reference>
<evidence type="ECO:0000313" key="2">
    <source>
        <dbReference type="EMBL" id="PIT88055.1"/>
    </source>
</evidence>
<gene>
    <name evidence="2" type="ORF">COU29_03515</name>
</gene>
<keyword evidence="1" id="KW-0812">Transmembrane</keyword>
<keyword evidence="1" id="KW-0472">Membrane</keyword>
<sequence>MEKIDKKNETEVKEKKEVMENEENLRELLEKNLKWSQIIYEQTRRLNRQLFWNSIFGWVKLIIIIAPLVVGVWYFWPSIKNVQQQYVDIIELMNNTTSSLNNGKVQIDNSTVDKILKMLPLNSGMEEQFKAMIK</sequence>
<evidence type="ECO:0000313" key="3">
    <source>
        <dbReference type="Proteomes" id="UP000231426"/>
    </source>
</evidence>
<feature type="transmembrane region" description="Helical" evidence="1">
    <location>
        <begin position="50"/>
        <end position="76"/>
    </location>
</feature>
<dbReference type="AlphaFoldDB" id="A0A2M6W5R3"/>
<dbReference type="Proteomes" id="UP000231426">
    <property type="component" value="Unassembled WGS sequence"/>
</dbReference>
<evidence type="ECO:0000256" key="1">
    <source>
        <dbReference type="SAM" id="Phobius"/>
    </source>
</evidence>
<proteinExistence type="predicted"/>
<keyword evidence="1" id="KW-1133">Transmembrane helix</keyword>
<organism evidence="2 3">
    <name type="scientific">Candidatus Magasanikbacteria bacterium CG10_big_fil_rev_8_21_14_0_10_36_32</name>
    <dbReference type="NCBI Taxonomy" id="1974646"/>
    <lineage>
        <taxon>Bacteria</taxon>
        <taxon>Candidatus Magasanikiibacteriota</taxon>
    </lineage>
</organism>